<evidence type="ECO:0000313" key="3">
    <source>
        <dbReference type="Proteomes" id="UP001265315"/>
    </source>
</evidence>
<reference evidence="2" key="1">
    <citation type="submission" date="2023-07" db="EMBL/GenBank/DDBJ databases">
        <title>Sorghum-associated microbial communities from plants grown in Nebraska, USA.</title>
        <authorList>
            <person name="Schachtman D."/>
        </authorList>
    </citation>
    <scope>NUCLEOTIDE SEQUENCE</scope>
    <source>
        <strain evidence="2">1457</strain>
    </source>
</reference>
<keyword evidence="1" id="KW-0812">Transmembrane</keyword>
<dbReference type="Proteomes" id="UP001265315">
    <property type="component" value="Unassembled WGS sequence"/>
</dbReference>
<comment type="caution">
    <text evidence="2">The sequence shown here is derived from an EMBL/GenBank/DDBJ whole genome shotgun (WGS) entry which is preliminary data.</text>
</comment>
<name>A0AAW8M2F6_AGRTU</name>
<feature type="transmembrane region" description="Helical" evidence="1">
    <location>
        <begin position="29"/>
        <end position="50"/>
    </location>
</feature>
<accession>A0AAW8M2F6</accession>
<keyword evidence="1" id="KW-1133">Transmembrane helix</keyword>
<keyword evidence="1" id="KW-0472">Membrane</keyword>
<evidence type="ECO:0000313" key="2">
    <source>
        <dbReference type="EMBL" id="MDR6705472.1"/>
    </source>
</evidence>
<proteinExistence type="predicted"/>
<sequence>MLLRPNMRAPRGKGNFVEDLHYVRGRPDLVAILFMLFFIGTFDLNFPIFVSKMGVRIFHADAAGYGLLSSITRSGQSPAHS</sequence>
<dbReference type="EMBL" id="JAVDSW010000010">
    <property type="protein sequence ID" value="MDR6705472.1"/>
    <property type="molecule type" value="Genomic_DNA"/>
</dbReference>
<evidence type="ECO:0000256" key="1">
    <source>
        <dbReference type="SAM" id="Phobius"/>
    </source>
</evidence>
<dbReference type="AlphaFoldDB" id="A0AAW8M2F6"/>
<organism evidence="2 3">
    <name type="scientific">Agrobacterium tumefaciens</name>
    <dbReference type="NCBI Taxonomy" id="358"/>
    <lineage>
        <taxon>Bacteria</taxon>
        <taxon>Pseudomonadati</taxon>
        <taxon>Pseudomonadota</taxon>
        <taxon>Alphaproteobacteria</taxon>
        <taxon>Hyphomicrobiales</taxon>
        <taxon>Rhizobiaceae</taxon>
        <taxon>Rhizobium/Agrobacterium group</taxon>
        <taxon>Agrobacterium</taxon>
        <taxon>Agrobacterium tumefaciens complex</taxon>
    </lineage>
</organism>
<dbReference type="RefSeq" id="WP_060726604.1">
    <property type="nucleotide sequence ID" value="NZ_JAGIPD010000016.1"/>
</dbReference>
<dbReference type="GeneID" id="92925199"/>
<gene>
    <name evidence="2" type="ORF">J2W61_005347</name>
</gene>
<protein>
    <submittedName>
        <fullName evidence="2">Uncharacterized protein</fullName>
    </submittedName>
</protein>